<proteinExistence type="predicted"/>
<dbReference type="Pfam" id="PF01575">
    <property type="entry name" value="MaoC_dehydratas"/>
    <property type="match status" value="1"/>
</dbReference>
<dbReference type="PANTHER" id="PTHR13078:SF56">
    <property type="entry name" value="PEROXISOMAL MULTIFUNCTIONAL ENZYME TYPE 2"/>
    <property type="match status" value="1"/>
</dbReference>
<dbReference type="Gene3D" id="3.10.129.10">
    <property type="entry name" value="Hotdog Thioesterase"/>
    <property type="match status" value="1"/>
</dbReference>
<dbReference type="GO" id="GO:0004300">
    <property type="term" value="F:enoyl-CoA hydratase activity"/>
    <property type="evidence" value="ECO:0007669"/>
    <property type="project" value="TreeGrafter"/>
</dbReference>
<dbReference type="AlphaFoldDB" id="A0A368Y129"/>
<dbReference type="CDD" id="cd03448">
    <property type="entry name" value="HDE_HSD"/>
    <property type="match status" value="1"/>
</dbReference>
<dbReference type="PANTHER" id="PTHR13078">
    <property type="entry name" value="PEROXISOMAL MULTIFUNCTIONAL ENZYME TYPE 2-RELATED"/>
    <property type="match status" value="1"/>
</dbReference>
<dbReference type="SUPFAM" id="SSF54637">
    <property type="entry name" value="Thioesterase/thiol ester dehydrase-isomerase"/>
    <property type="match status" value="2"/>
</dbReference>
<reference evidence="3 4" key="1">
    <citation type="submission" date="2018-07" db="EMBL/GenBank/DDBJ databases">
        <title>Genomic Encyclopedia of Type Strains, Phase IV (KMG-IV): sequencing the most valuable type-strain genomes for metagenomic binning, comparative biology and taxonomic classification.</title>
        <authorList>
            <person name="Goeker M."/>
        </authorList>
    </citation>
    <scope>NUCLEOTIDE SEQUENCE [LARGE SCALE GENOMIC DNA]</scope>
    <source>
        <strain evidence="3 4">DSM 21634</strain>
    </source>
</reference>
<evidence type="ECO:0000259" key="2">
    <source>
        <dbReference type="Pfam" id="PF22622"/>
    </source>
</evidence>
<dbReference type="GO" id="GO:0044594">
    <property type="term" value="F:17-beta-hydroxysteroid dehydrogenase (NAD+) activity"/>
    <property type="evidence" value="ECO:0007669"/>
    <property type="project" value="TreeGrafter"/>
</dbReference>
<dbReference type="EMBL" id="QPJK01000002">
    <property type="protein sequence ID" value="RCW74001.1"/>
    <property type="molecule type" value="Genomic_DNA"/>
</dbReference>
<name>A0A368Y129_9BURK</name>
<protein>
    <submittedName>
        <fullName evidence="3">Acyl dehydratase</fullName>
    </submittedName>
</protein>
<dbReference type="Pfam" id="PF22622">
    <property type="entry name" value="MFE-2_hydrat-2_N"/>
    <property type="match status" value="1"/>
</dbReference>
<dbReference type="GO" id="GO:0006635">
    <property type="term" value="P:fatty acid beta-oxidation"/>
    <property type="evidence" value="ECO:0007669"/>
    <property type="project" value="TreeGrafter"/>
</dbReference>
<dbReference type="InterPro" id="IPR054357">
    <property type="entry name" value="MFE-2_N"/>
</dbReference>
<accession>A0A368Y129</accession>
<dbReference type="RefSeq" id="WP_170168129.1">
    <property type="nucleotide sequence ID" value="NZ_QPJK01000002.1"/>
</dbReference>
<keyword evidence="4" id="KW-1185">Reference proteome</keyword>
<comment type="caution">
    <text evidence="3">The sequence shown here is derived from an EMBL/GenBank/DDBJ whole genome shotgun (WGS) entry which is preliminary data.</text>
</comment>
<feature type="domain" description="MaoC-like" evidence="1">
    <location>
        <begin position="169"/>
        <end position="282"/>
    </location>
</feature>
<feature type="domain" description="Peroxisomal multifunctional enzyme type 2-like N-terminal" evidence="2">
    <location>
        <begin position="25"/>
        <end position="146"/>
    </location>
</feature>
<organism evidence="3 4">
    <name type="scientific">Pseudorhodoferax soli</name>
    <dbReference type="NCBI Taxonomy" id="545864"/>
    <lineage>
        <taxon>Bacteria</taxon>
        <taxon>Pseudomonadati</taxon>
        <taxon>Pseudomonadota</taxon>
        <taxon>Betaproteobacteria</taxon>
        <taxon>Burkholderiales</taxon>
        <taxon>Comamonadaceae</taxon>
    </lineage>
</organism>
<dbReference type="Proteomes" id="UP000252884">
    <property type="component" value="Unassembled WGS sequence"/>
</dbReference>
<dbReference type="GO" id="GO:0003857">
    <property type="term" value="F:(3S)-3-hydroxyacyl-CoA dehydrogenase (NAD+) activity"/>
    <property type="evidence" value="ECO:0007669"/>
    <property type="project" value="TreeGrafter"/>
</dbReference>
<dbReference type="InterPro" id="IPR029069">
    <property type="entry name" value="HotDog_dom_sf"/>
</dbReference>
<dbReference type="InterPro" id="IPR002539">
    <property type="entry name" value="MaoC-like_dom"/>
</dbReference>
<evidence type="ECO:0000313" key="3">
    <source>
        <dbReference type="EMBL" id="RCW74001.1"/>
    </source>
</evidence>
<sequence>MPTYRPRALLPDGQPGPWSDPVTIAYTQRDVLLYAVGIGCSDLRHVYEQHPQFAVFPTFAIRWGAAGLQIDTDAIPPSPGPLMLDAERHLEQLAPLPTEGAVQVRARLLSVHPRPRGAAFAEVEAEVIDASGQVCVRMVSGSFRRGVAALGDIEPFEGAGTARSAKLTMPDRAPDLDLSVHIPANQAHIYRLSGDYNPLHIAPEAAAFGGFAQPILHGLCTYGHCGQLLLGALCGGDAARFGALGLRFSSPVYPGDTLRLVGWHDGPGRLVFEGRVGDKTVVSNASFRYV</sequence>
<evidence type="ECO:0000313" key="4">
    <source>
        <dbReference type="Proteomes" id="UP000252884"/>
    </source>
</evidence>
<gene>
    <name evidence="3" type="ORF">DES41_102318</name>
</gene>
<evidence type="ECO:0000259" key="1">
    <source>
        <dbReference type="Pfam" id="PF01575"/>
    </source>
</evidence>